<proteinExistence type="predicted"/>
<dbReference type="EMBL" id="HBUE01175502">
    <property type="protein sequence ID" value="CAG6517523.1"/>
    <property type="molecule type" value="Transcribed_RNA"/>
</dbReference>
<reference evidence="2" key="1">
    <citation type="submission" date="2021-05" db="EMBL/GenBank/DDBJ databases">
        <authorList>
            <person name="Alioto T."/>
            <person name="Alioto T."/>
            <person name="Gomez Garrido J."/>
        </authorList>
    </citation>
    <scope>NUCLEOTIDE SEQUENCE</scope>
</reference>
<evidence type="ECO:0000256" key="1">
    <source>
        <dbReference type="SAM" id="MobiDB-lite"/>
    </source>
</evidence>
<name>A0A8D8NL01_CULPI</name>
<feature type="compositionally biased region" description="Gly residues" evidence="1">
    <location>
        <begin position="214"/>
        <end position="223"/>
    </location>
</feature>
<feature type="region of interest" description="Disordered" evidence="1">
    <location>
        <begin position="31"/>
        <end position="68"/>
    </location>
</feature>
<protein>
    <submittedName>
        <fullName evidence="2">(northern house mosquito) hypothetical protein</fullName>
    </submittedName>
</protein>
<organism evidence="2">
    <name type="scientific">Culex pipiens</name>
    <name type="common">House mosquito</name>
    <dbReference type="NCBI Taxonomy" id="7175"/>
    <lineage>
        <taxon>Eukaryota</taxon>
        <taxon>Metazoa</taxon>
        <taxon>Ecdysozoa</taxon>
        <taxon>Arthropoda</taxon>
        <taxon>Hexapoda</taxon>
        <taxon>Insecta</taxon>
        <taxon>Pterygota</taxon>
        <taxon>Neoptera</taxon>
        <taxon>Endopterygota</taxon>
        <taxon>Diptera</taxon>
        <taxon>Nematocera</taxon>
        <taxon>Culicoidea</taxon>
        <taxon>Culicidae</taxon>
        <taxon>Culicinae</taxon>
        <taxon>Culicini</taxon>
        <taxon>Culex</taxon>
        <taxon>Culex</taxon>
    </lineage>
</organism>
<accession>A0A8D8NL01</accession>
<dbReference type="EMBL" id="HBUE01175504">
    <property type="protein sequence ID" value="CAG6517525.1"/>
    <property type="molecule type" value="Transcribed_RNA"/>
</dbReference>
<dbReference type="EMBL" id="HBUE01281029">
    <property type="protein sequence ID" value="CAG6569049.1"/>
    <property type="molecule type" value="Transcribed_RNA"/>
</dbReference>
<evidence type="ECO:0000313" key="2">
    <source>
        <dbReference type="EMBL" id="CAG6569049.1"/>
    </source>
</evidence>
<dbReference type="EMBL" id="HBUE01281028">
    <property type="protein sequence ID" value="CAG6569048.1"/>
    <property type="molecule type" value="Transcribed_RNA"/>
</dbReference>
<feature type="compositionally biased region" description="Basic residues" evidence="1">
    <location>
        <begin position="32"/>
        <end position="49"/>
    </location>
</feature>
<sequence>MMEPLGGRGTRMVRLVGPEDEAISMACEVGRSRHRQHHVSQRMNKKRPAMNHSARAGHDSTKEAANSTVAPRSVITQVSTAGVVEVVCSYLGNSIKMADGIKTTLTPTTTVLVSQTINPHAVITLPTAINPIRITVNLQLVVVGSLSVLLSNGPAADTFTFCRYSSTMASMSVELSSSSSASSLSVFSGLANDAAMHSMSDTWSDRMVDSTHGGLSGAFGEGGSPRRSHSRSCSWS</sequence>
<dbReference type="AlphaFoldDB" id="A0A8D8NL01"/>
<dbReference type="EMBL" id="HBUE01175503">
    <property type="protein sequence ID" value="CAG6517524.1"/>
    <property type="molecule type" value="Transcribed_RNA"/>
</dbReference>
<dbReference type="EMBL" id="HBUE01281030">
    <property type="protein sequence ID" value="CAG6569050.1"/>
    <property type="molecule type" value="Transcribed_RNA"/>
</dbReference>
<feature type="region of interest" description="Disordered" evidence="1">
    <location>
        <begin position="214"/>
        <end position="236"/>
    </location>
</feature>